<evidence type="ECO:0000256" key="2">
    <source>
        <dbReference type="SAM" id="Phobius"/>
    </source>
</evidence>
<feature type="region of interest" description="Disordered" evidence="1">
    <location>
        <begin position="1"/>
        <end position="32"/>
    </location>
</feature>
<keyword evidence="2" id="KW-0812">Transmembrane</keyword>
<dbReference type="AlphaFoldDB" id="A0AAE0HW32"/>
<feature type="region of interest" description="Disordered" evidence="1">
    <location>
        <begin position="44"/>
        <end position="73"/>
    </location>
</feature>
<evidence type="ECO:0000313" key="4">
    <source>
        <dbReference type="Proteomes" id="UP001283341"/>
    </source>
</evidence>
<dbReference type="PANTHER" id="PTHR35394:SF5">
    <property type="entry name" value="DUF3176 DOMAIN-CONTAINING PROTEIN"/>
    <property type="match status" value="1"/>
</dbReference>
<accession>A0AAE0HW32</accession>
<dbReference type="Pfam" id="PF11374">
    <property type="entry name" value="DUF3176"/>
    <property type="match status" value="1"/>
</dbReference>
<keyword evidence="2" id="KW-0472">Membrane</keyword>
<feature type="compositionally biased region" description="Basic and acidic residues" evidence="1">
    <location>
        <begin position="18"/>
        <end position="32"/>
    </location>
</feature>
<feature type="transmembrane region" description="Helical" evidence="2">
    <location>
        <begin position="597"/>
        <end position="621"/>
    </location>
</feature>
<dbReference type="Proteomes" id="UP001283341">
    <property type="component" value="Unassembled WGS sequence"/>
</dbReference>
<comment type="caution">
    <text evidence="3">The sequence shown here is derived from an EMBL/GenBank/DDBJ whole genome shotgun (WGS) entry which is preliminary data.</text>
</comment>
<gene>
    <name evidence="3" type="ORF">B0H66DRAFT_594797</name>
</gene>
<protein>
    <submittedName>
        <fullName evidence="3">Uncharacterized protein</fullName>
    </submittedName>
</protein>
<dbReference type="InterPro" id="IPR021514">
    <property type="entry name" value="DUF3176"/>
</dbReference>
<dbReference type="EMBL" id="JAUEDM010000007">
    <property type="protein sequence ID" value="KAK3313987.1"/>
    <property type="molecule type" value="Genomic_DNA"/>
</dbReference>
<dbReference type="PANTHER" id="PTHR35394">
    <property type="entry name" value="DUF3176 DOMAIN-CONTAINING PROTEIN"/>
    <property type="match status" value="1"/>
</dbReference>
<keyword evidence="2" id="KW-1133">Transmembrane helix</keyword>
<reference evidence="3" key="2">
    <citation type="submission" date="2023-06" db="EMBL/GenBank/DDBJ databases">
        <authorList>
            <consortium name="Lawrence Berkeley National Laboratory"/>
            <person name="Haridas S."/>
            <person name="Hensen N."/>
            <person name="Bonometti L."/>
            <person name="Westerberg I."/>
            <person name="Brannstrom I.O."/>
            <person name="Guillou S."/>
            <person name="Cros-Aarteil S."/>
            <person name="Calhoun S."/>
            <person name="Kuo A."/>
            <person name="Mondo S."/>
            <person name="Pangilinan J."/>
            <person name="Riley R."/>
            <person name="Labutti K."/>
            <person name="Andreopoulos B."/>
            <person name="Lipzen A."/>
            <person name="Chen C."/>
            <person name="Yanf M."/>
            <person name="Daum C."/>
            <person name="Ng V."/>
            <person name="Clum A."/>
            <person name="Steindorff A."/>
            <person name="Ohm R."/>
            <person name="Martin F."/>
            <person name="Silar P."/>
            <person name="Natvig D."/>
            <person name="Lalanne C."/>
            <person name="Gautier V."/>
            <person name="Ament-Velasquez S.L."/>
            <person name="Kruys A."/>
            <person name="Hutchinson M.I."/>
            <person name="Powell A.J."/>
            <person name="Barry K."/>
            <person name="Miller A.N."/>
            <person name="Grigoriev I.V."/>
            <person name="Debuchy R."/>
            <person name="Gladieux P."/>
            <person name="Thoren M.H."/>
            <person name="Johannesson H."/>
        </authorList>
    </citation>
    <scope>NUCLEOTIDE SEQUENCE</scope>
    <source>
        <strain evidence="3">CBS 118394</strain>
    </source>
</reference>
<proteinExistence type="predicted"/>
<reference evidence="3" key="1">
    <citation type="journal article" date="2023" name="Mol. Phylogenet. Evol.">
        <title>Genome-scale phylogeny and comparative genomics of the fungal order Sordariales.</title>
        <authorList>
            <person name="Hensen N."/>
            <person name="Bonometti L."/>
            <person name="Westerberg I."/>
            <person name="Brannstrom I.O."/>
            <person name="Guillou S."/>
            <person name="Cros-Aarteil S."/>
            <person name="Calhoun S."/>
            <person name="Haridas S."/>
            <person name="Kuo A."/>
            <person name="Mondo S."/>
            <person name="Pangilinan J."/>
            <person name="Riley R."/>
            <person name="LaButti K."/>
            <person name="Andreopoulos B."/>
            <person name="Lipzen A."/>
            <person name="Chen C."/>
            <person name="Yan M."/>
            <person name="Daum C."/>
            <person name="Ng V."/>
            <person name="Clum A."/>
            <person name="Steindorff A."/>
            <person name="Ohm R.A."/>
            <person name="Martin F."/>
            <person name="Silar P."/>
            <person name="Natvig D.O."/>
            <person name="Lalanne C."/>
            <person name="Gautier V."/>
            <person name="Ament-Velasquez S.L."/>
            <person name="Kruys A."/>
            <person name="Hutchinson M.I."/>
            <person name="Powell A.J."/>
            <person name="Barry K."/>
            <person name="Miller A.N."/>
            <person name="Grigoriev I.V."/>
            <person name="Debuchy R."/>
            <person name="Gladieux P."/>
            <person name="Hiltunen Thoren M."/>
            <person name="Johannesson H."/>
        </authorList>
    </citation>
    <scope>NUCLEOTIDE SEQUENCE</scope>
    <source>
        <strain evidence="3">CBS 118394</strain>
    </source>
</reference>
<keyword evidence="4" id="KW-1185">Reference proteome</keyword>
<evidence type="ECO:0000313" key="3">
    <source>
        <dbReference type="EMBL" id="KAK3313987.1"/>
    </source>
</evidence>
<organism evidence="3 4">
    <name type="scientific">Apodospora peruviana</name>
    <dbReference type="NCBI Taxonomy" id="516989"/>
    <lineage>
        <taxon>Eukaryota</taxon>
        <taxon>Fungi</taxon>
        <taxon>Dikarya</taxon>
        <taxon>Ascomycota</taxon>
        <taxon>Pezizomycotina</taxon>
        <taxon>Sordariomycetes</taxon>
        <taxon>Sordariomycetidae</taxon>
        <taxon>Sordariales</taxon>
        <taxon>Lasiosphaeriaceae</taxon>
        <taxon>Apodospora</taxon>
    </lineage>
</organism>
<evidence type="ECO:0000256" key="1">
    <source>
        <dbReference type="SAM" id="MobiDB-lite"/>
    </source>
</evidence>
<name>A0AAE0HW32_9PEZI</name>
<sequence>MSRLRVEPDPVSPIESDAGGHHEAHYHGGIADDIRMSSISSYTAGAGREQPEQQPLTPVNDSDQDNSYNSNYASHTNINIVPRNFNHEHKAAGFGPDNIIQQTPITPLHRRAPSVWEKTTEKWTWEVAATIASLLCQGAIVAVLAVYQGRPLEEWTFFFSINTVLATLIAAEKSFMLFAVASCLGQLKWVYFKTKNSPRPLHHFGYFDDAAKGPLGALRVVFSFKVRWGIAWVGALVVVLSVAVDPFAQQVLSFPTREVVVDDVGGVSFGYTHNYTFGAEVDPQQIGKMGTEEKMYPWILGETVDGGMIGTITAGLYNITAPPKYNCTSKCLWKQAYVSLGFESICENVTQATMATEKCSGEPDGTGRMECNMTTPGNITLQTHLGLEDGFTALVVGTKRLDYGVVRDGDGLDGVGVSPRFTRLAVLNGMEPVNFGFEEAHLAGHSVHECELGLAAWRYSNVSATGSNFTVGTNEKIPIETNGTYVKVDGNFTGMIQNYDEIKFTLPSGDNMPELTIRAADFGALGDFLSREPFTGTITNMLSRGSPGIRSGLLKADVPAVFDTVAKSMTDYIRSGPSSSLARGSRIDGVVFIHVEWGWLALPILSAVAAALLLVVTMYASARLKGLSLWKDSTTPLLFTHYNVQDGSLNTQMAQPRDVKAFAESVRATIR</sequence>